<protein>
    <recommendedName>
        <fullName evidence="1">Putative DnaT-like domain-containing protein</fullName>
    </recommendedName>
</protein>
<dbReference type="RefSeq" id="WP_176571531.1">
    <property type="nucleotide sequence ID" value="NZ_CP056030.1"/>
</dbReference>
<dbReference type="Proteomes" id="UP000509568">
    <property type="component" value="Chromosome"/>
</dbReference>
<keyword evidence="3" id="KW-1185">Reference proteome</keyword>
<name>A0A7D5DAC1_9PSED</name>
<evidence type="ECO:0000259" key="1">
    <source>
        <dbReference type="Pfam" id="PF20557"/>
    </source>
</evidence>
<gene>
    <name evidence="2" type="ORF">HWQ56_19355</name>
</gene>
<dbReference type="KEGG" id="pez:HWQ56_19355"/>
<organism evidence="2 3">
    <name type="scientific">Pseudomonas eucalypticola</name>
    <dbReference type="NCBI Taxonomy" id="2599595"/>
    <lineage>
        <taxon>Bacteria</taxon>
        <taxon>Pseudomonadati</taxon>
        <taxon>Pseudomonadota</taxon>
        <taxon>Gammaproteobacteria</taxon>
        <taxon>Pseudomonadales</taxon>
        <taxon>Pseudomonadaceae</taxon>
        <taxon>Pseudomonas</taxon>
    </lineage>
</organism>
<dbReference type="EMBL" id="CP056030">
    <property type="protein sequence ID" value="QKZ05835.1"/>
    <property type="molecule type" value="Genomic_DNA"/>
</dbReference>
<evidence type="ECO:0000313" key="3">
    <source>
        <dbReference type="Proteomes" id="UP000509568"/>
    </source>
</evidence>
<proteinExistence type="predicted"/>
<accession>A0A7D5DAC1</accession>
<evidence type="ECO:0000313" key="2">
    <source>
        <dbReference type="EMBL" id="QKZ05835.1"/>
    </source>
</evidence>
<dbReference type="InterPro" id="IPR046787">
    <property type="entry name" value="DnaT_2"/>
</dbReference>
<feature type="domain" description="Putative DnaT-like" evidence="1">
    <location>
        <begin position="2"/>
        <end position="106"/>
    </location>
</feature>
<dbReference type="Pfam" id="PF20557">
    <property type="entry name" value="DnaT_2"/>
    <property type="match status" value="1"/>
</dbReference>
<dbReference type="AlphaFoldDB" id="A0A7D5DAC1"/>
<sequence>MIIVEHGQGTDPAANSYADAGSLRFHGEYYGFPVPADEASQVEYLLKAARAMDAMRWKGVPASAGQPLAWPRDGIVLAGEFLSRTLIPYGIRHGQVMLAIELYADDRGIELVEPTHCFDGKKSVPLTRSTGAFRNHPPLWVASRTQFADYLVMRGLTVIA</sequence>
<reference evidence="2 3" key="1">
    <citation type="submission" date="2020-06" db="EMBL/GenBank/DDBJ databases">
        <title>Pseudomonas eucalypticola sp. nov., an endophyte of Eucalyptus dunnii leaves with biocontrol ability of eucalyptus leaf blight.</title>
        <authorList>
            <person name="Liu Y."/>
            <person name="Song Z."/>
            <person name="Zeng H."/>
            <person name="Lu M."/>
            <person name="Wang X."/>
            <person name="Lian X."/>
            <person name="Zhang Q."/>
        </authorList>
    </citation>
    <scope>NUCLEOTIDE SEQUENCE [LARGE SCALE GENOMIC DNA]</scope>
    <source>
        <strain evidence="2 3">NP-1</strain>
    </source>
</reference>